<name>A0A7J7JKP6_BUGNE</name>
<proteinExistence type="predicted"/>
<protein>
    <submittedName>
        <fullName evidence="2">Uncharacterized protein</fullName>
    </submittedName>
</protein>
<evidence type="ECO:0000313" key="3">
    <source>
        <dbReference type="Proteomes" id="UP000593567"/>
    </source>
</evidence>
<comment type="caution">
    <text evidence="2">The sequence shown here is derived from an EMBL/GenBank/DDBJ whole genome shotgun (WGS) entry which is preliminary data.</text>
</comment>
<evidence type="ECO:0000313" key="2">
    <source>
        <dbReference type="EMBL" id="KAF6025928.1"/>
    </source>
</evidence>
<dbReference type="EMBL" id="VXIV02002392">
    <property type="protein sequence ID" value="KAF6025928.1"/>
    <property type="molecule type" value="Genomic_DNA"/>
</dbReference>
<gene>
    <name evidence="2" type="ORF">EB796_015760</name>
</gene>
<keyword evidence="3" id="KW-1185">Reference proteome</keyword>
<keyword evidence="1" id="KW-1015">Disulfide bond</keyword>
<dbReference type="Proteomes" id="UP000593567">
    <property type="component" value="Unassembled WGS sequence"/>
</dbReference>
<sequence length="77" mass="8713">MLLVVTCGDLPILPNAIAPPNIVPWYPGSRDTYVCKTEYKLKDELVRAECKINGAEAIWTIWATLKYSKYVTIVKNI</sequence>
<organism evidence="2 3">
    <name type="scientific">Bugula neritina</name>
    <name type="common">Brown bryozoan</name>
    <name type="synonym">Sertularia neritina</name>
    <dbReference type="NCBI Taxonomy" id="10212"/>
    <lineage>
        <taxon>Eukaryota</taxon>
        <taxon>Metazoa</taxon>
        <taxon>Spiralia</taxon>
        <taxon>Lophotrochozoa</taxon>
        <taxon>Bryozoa</taxon>
        <taxon>Gymnolaemata</taxon>
        <taxon>Cheilostomatida</taxon>
        <taxon>Flustrina</taxon>
        <taxon>Buguloidea</taxon>
        <taxon>Bugulidae</taxon>
        <taxon>Bugula</taxon>
    </lineage>
</organism>
<dbReference type="AlphaFoldDB" id="A0A7J7JKP6"/>
<dbReference type="InterPro" id="IPR035976">
    <property type="entry name" value="Sushi/SCR/CCP_sf"/>
</dbReference>
<dbReference type="SUPFAM" id="SSF57535">
    <property type="entry name" value="Complement control module/SCR domain"/>
    <property type="match status" value="1"/>
</dbReference>
<reference evidence="2" key="1">
    <citation type="submission" date="2020-06" db="EMBL/GenBank/DDBJ databases">
        <title>Draft genome of Bugula neritina, a colonial animal packing powerful symbionts and potential medicines.</title>
        <authorList>
            <person name="Rayko M."/>
        </authorList>
    </citation>
    <scope>NUCLEOTIDE SEQUENCE [LARGE SCALE GENOMIC DNA]</scope>
    <source>
        <strain evidence="2">Kwan_BN1</strain>
    </source>
</reference>
<accession>A0A7J7JKP6</accession>
<evidence type="ECO:0000256" key="1">
    <source>
        <dbReference type="ARBA" id="ARBA00023157"/>
    </source>
</evidence>